<dbReference type="InterPro" id="IPR011990">
    <property type="entry name" value="TPR-like_helical_dom_sf"/>
</dbReference>
<dbReference type="InterPro" id="IPR050697">
    <property type="entry name" value="Adenylyl/Guanylyl_Cyclase_3/4"/>
</dbReference>
<dbReference type="InterPro" id="IPR001054">
    <property type="entry name" value="A/G_cyclase"/>
</dbReference>
<dbReference type="GO" id="GO:0035556">
    <property type="term" value="P:intracellular signal transduction"/>
    <property type="evidence" value="ECO:0007669"/>
    <property type="project" value="InterPro"/>
</dbReference>
<dbReference type="Proteomes" id="UP000431269">
    <property type="component" value="Chromosome"/>
</dbReference>
<accession>A0A6I6MZC4</accession>
<dbReference type="SUPFAM" id="SSF55073">
    <property type="entry name" value="Nucleotide cyclase"/>
    <property type="match status" value="1"/>
</dbReference>
<dbReference type="Gene3D" id="1.25.40.10">
    <property type="entry name" value="Tetratricopeptide repeat domain"/>
    <property type="match status" value="1"/>
</dbReference>
<evidence type="ECO:0000313" key="3">
    <source>
        <dbReference type="Proteomes" id="UP000431269"/>
    </source>
</evidence>
<dbReference type="Gene3D" id="3.40.50.10070">
    <property type="entry name" value="TolB, N-terminal domain"/>
    <property type="match status" value="1"/>
</dbReference>
<name>A0A6I6MZC4_9CAUL</name>
<dbReference type="PANTHER" id="PTHR43081:SF19">
    <property type="entry name" value="PH-SENSITIVE ADENYLATE CYCLASE RV1264"/>
    <property type="match status" value="1"/>
</dbReference>
<dbReference type="InterPro" id="IPR029787">
    <property type="entry name" value="Nucleotide_cyclase"/>
</dbReference>
<evidence type="ECO:0000259" key="1">
    <source>
        <dbReference type="PROSITE" id="PS50125"/>
    </source>
</evidence>
<sequence length="679" mass="73399">MLDLPTAMPDAPQTRRLAAILSADIAGYSALSERDAALAIAHVARLRERARAACERHGGRIFNTAGDGVMLEFASATDALGAAFQLCDASQDAKLRIGVHLGEVTPAENNDLLGHGVNVAARLQAEAIAGGVIVSQIVYESVAPELASKLTARGRVRLLKMRETMRVYGFDPTGATRAPVSATPVIAVLAFDTPSREHSTRAFSDGLSEEILYAVSRLQGLRVLGATSSFAFRGRDKTKAAKALNATHVLDGSVRRTEDRVRVSAHLAEAETGIVLWSDRYDRPLDDAFQLQEDIATEVAKALTVALGEARRARAPKLTAALSDAYFEAREKMRTGAVAQMQSAATALERIVREAPDFARAWAGLATAKLEILRLSRADRARLVEDAREAAERALGADPSIGEAYAVLAALEGEFFGRWREREALIEKALAVDPNNPLLLFRHGQFLVSTGRVGAGYAQQAAAFELDPLDPMFGAFHGYNVWSRRDKAEGRRILDEAAQRYPDSPFVWFMRLNTAALDGDFATAETLRPEGARLVPGLKDSAAYKAGERMQQLMMAPSPDAFMQLGVDFAAMAEAEPAAALDLGVALSVLGFTGPALQLFGDALDNVDAWRAGALETARPHIGYETALLFIGETIQLRMNPDFAALCVRLGLARYWRETDQWPDCASELPYDFKAACSG</sequence>
<keyword evidence="2" id="KW-0378">Hydrolase</keyword>
<dbReference type="GO" id="GO:0006508">
    <property type="term" value="P:proteolysis"/>
    <property type="evidence" value="ECO:0007669"/>
    <property type="project" value="UniProtKB-KW"/>
</dbReference>
<organism evidence="2 3">
    <name type="scientific">Terricaulis silvestris</name>
    <dbReference type="NCBI Taxonomy" id="2686094"/>
    <lineage>
        <taxon>Bacteria</taxon>
        <taxon>Pseudomonadati</taxon>
        <taxon>Pseudomonadota</taxon>
        <taxon>Alphaproteobacteria</taxon>
        <taxon>Caulobacterales</taxon>
        <taxon>Caulobacteraceae</taxon>
        <taxon>Terricaulis</taxon>
    </lineage>
</organism>
<dbReference type="GO" id="GO:0004016">
    <property type="term" value="F:adenylate cyclase activity"/>
    <property type="evidence" value="ECO:0007669"/>
    <property type="project" value="UniProtKB-ARBA"/>
</dbReference>
<dbReference type="SUPFAM" id="SSF48452">
    <property type="entry name" value="TPR-like"/>
    <property type="match status" value="1"/>
</dbReference>
<dbReference type="KEGG" id="tsv:DSM104635_03343"/>
<dbReference type="Pfam" id="PF00211">
    <property type="entry name" value="Guanylate_cyc"/>
    <property type="match status" value="1"/>
</dbReference>
<dbReference type="CDD" id="cd07302">
    <property type="entry name" value="CHD"/>
    <property type="match status" value="1"/>
</dbReference>
<keyword evidence="3" id="KW-1185">Reference proteome</keyword>
<feature type="domain" description="Guanylate cyclase" evidence="1">
    <location>
        <begin position="19"/>
        <end position="124"/>
    </location>
</feature>
<dbReference type="GO" id="GO:0008233">
    <property type="term" value="F:peptidase activity"/>
    <property type="evidence" value="ECO:0007669"/>
    <property type="project" value="UniProtKB-KW"/>
</dbReference>
<gene>
    <name evidence="2" type="ORF">DSM104635_03343</name>
</gene>
<dbReference type="AlphaFoldDB" id="A0A6I6MZC4"/>
<evidence type="ECO:0000313" key="2">
    <source>
        <dbReference type="EMBL" id="QGZ96483.1"/>
    </source>
</evidence>
<dbReference type="Gene3D" id="3.30.70.1230">
    <property type="entry name" value="Nucleotide cyclase"/>
    <property type="match status" value="1"/>
</dbReference>
<dbReference type="GO" id="GO:0006171">
    <property type="term" value="P:cAMP biosynthetic process"/>
    <property type="evidence" value="ECO:0007669"/>
    <property type="project" value="TreeGrafter"/>
</dbReference>
<dbReference type="PANTHER" id="PTHR43081">
    <property type="entry name" value="ADENYLATE CYCLASE, TERMINAL-DIFFERENTIATION SPECIFIC-RELATED"/>
    <property type="match status" value="1"/>
</dbReference>
<proteinExistence type="predicted"/>
<reference evidence="3" key="1">
    <citation type="submission" date="2019-12" db="EMBL/GenBank/DDBJ databases">
        <title>Complete genome of Terracaulis silvestris 0127_4.</title>
        <authorList>
            <person name="Vieira S."/>
            <person name="Riedel T."/>
            <person name="Sproer C."/>
            <person name="Pascual J."/>
            <person name="Boedeker C."/>
            <person name="Overmann J."/>
        </authorList>
    </citation>
    <scope>NUCLEOTIDE SEQUENCE [LARGE SCALE GENOMIC DNA]</scope>
    <source>
        <strain evidence="3">0127_4</strain>
    </source>
</reference>
<keyword evidence="2" id="KW-0645">Protease</keyword>
<dbReference type="PROSITE" id="PS50125">
    <property type="entry name" value="GUANYLATE_CYCLASE_2"/>
    <property type="match status" value="1"/>
</dbReference>
<dbReference type="EMBL" id="CP047045">
    <property type="protein sequence ID" value="QGZ96483.1"/>
    <property type="molecule type" value="Genomic_DNA"/>
</dbReference>
<protein>
    <submittedName>
        <fullName evidence="2">Zn-dependent protease</fullName>
    </submittedName>
</protein>